<gene>
    <name evidence="4 5" type="primary">mtnC</name>
    <name evidence="5" type="ORF">ELE36_07390</name>
</gene>
<evidence type="ECO:0000256" key="2">
    <source>
        <dbReference type="ARBA" id="ARBA00022801"/>
    </source>
</evidence>
<organism evidence="5 6">
    <name type="scientific">Pseudolysobacter antarcticus</name>
    <dbReference type="NCBI Taxonomy" id="2511995"/>
    <lineage>
        <taxon>Bacteria</taxon>
        <taxon>Pseudomonadati</taxon>
        <taxon>Pseudomonadota</taxon>
        <taxon>Gammaproteobacteria</taxon>
        <taxon>Lysobacterales</taxon>
        <taxon>Rhodanobacteraceae</taxon>
        <taxon>Pseudolysobacter</taxon>
    </lineage>
</organism>
<name>A0A411HIH5_9GAMM</name>
<dbReference type="Gene3D" id="1.10.720.60">
    <property type="match status" value="1"/>
</dbReference>
<keyword evidence="3 4" id="KW-0486">Methionine biosynthesis</keyword>
<evidence type="ECO:0000256" key="3">
    <source>
        <dbReference type="ARBA" id="ARBA00023167"/>
    </source>
</evidence>
<keyword evidence="1 4" id="KW-0028">Amino-acid biosynthesis</keyword>
<evidence type="ECO:0000256" key="4">
    <source>
        <dbReference type="HAMAP-Rule" id="MF_01681"/>
    </source>
</evidence>
<dbReference type="AlphaFoldDB" id="A0A411HIH5"/>
<dbReference type="InterPro" id="IPR023214">
    <property type="entry name" value="HAD_sf"/>
</dbReference>
<dbReference type="GO" id="GO:0000287">
    <property type="term" value="F:magnesium ion binding"/>
    <property type="evidence" value="ECO:0007669"/>
    <property type="project" value="UniProtKB-UniRule"/>
</dbReference>
<dbReference type="GO" id="GO:0043715">
    <property type="term" value="F:2,3-diketo-5-methylthiopentyl-1-phosphate enolase activity"/>
    <property type="evidence" value="ECO:0007669"/>
    <property type="project" value="UniProtKB-UniRule"/>
</dbReference>
<comment type="subunit">
    <text evidence="4">Monomer.</text>
</comment>
<dbReference type="PANTHER" id="PTHR20371:SF1">
    <property type="entry name" value="ENOLASE-PHOSPHATASE E1"/>
    <property type="match status" value="1"/>
</dbReference>
<keyword evidence="4" id="KW-0479">Metal-binding</keyword>
<dbReference type="SFLD" id="SFLDF00044">
    <property type="entry name" value="enolase-phosphatase"/>
    <property type="match status" value="1"/>
</dbReference>
<dbReference type="EMBL" id="CP035704">
    <property type="protein sequence ID" value="QBB70200.1"/>
    <property type="molecule type" value="Genomic_DNA"/>
</dbReference>
<dbReference type="SFLD" id="SFLDS00003">
    <property type="entry name" value="Haloacid_Dehalogenase"/>
    <property type="match status" value="1"/>
</dbReference>
<dbReference type="OrthoDB" id="9797416at2"/>
<keyword evidence="2 4" id="KW-0378">Hydrolase</keyword>
<dbReference type="Proteomes" id="UP000291562">
    <property type="component" value="Chromosome"/>
</dbReference>
<sequence length="229" mass="25475">MITTILTDIEGTTSSISFVKDVLFPYARERLPAFIVTHADTPEVQHWLHDAAKEAGLISATQQEMIALLQRWIDEDRKSTALKALQGMIWQAGYAAGDYRAHVYPDAVRALREWHAQGIKLYVYSSGSIQAQELFFGNSEAGDLRHVFSGFFDTTSGPKRDAESYRNILRVIDVPADQVLFLSDIVEELDAARTAGFATILLARPPMICSAPEIGGHRCIESFEKISLT</sequence>
<dbReference type="EC" id="3.1.3.77" evidence="4"/>
<dbReference type="Gene3D" id="3.40.50.1000">
    <property type="entry name" value="HAD superfamily/HAD-like"/>
    <property type="match status" value="1"/>
</dbReference>
<comment type="catalytic activity">
    <reaction evidence="4">
        <text>5-methylsulfanyl-2,3-dioxopentyl phosphate + H2O = 1,2-dihydroxy-5-(methylsulfanyl)pent-1-en-3-one + phosphate</text>
        <dbReference type="Rhea" id="RHEA:21700"/>
        <dbReference type="ChEBI" id="CHEBI:15377"/>
        <dbReference type="ChEBI" id="CHEBI:43474"/>
        <dbReference type="ChEBI" id="CHEBI:49252"/>
        <dbReference type="ChEBI" id="CHEBI:58828"/>
        <dbReference type="EC" id="3.1.3.77"/>
    </reaction>
</comment>
<dbReference type="GO" id="GO:0019509">
    <property type="term" value="P:L-methionine salvage from methylthioadenosine"/>
    <property type="evidence" value="ECO:0007669"/>
    <property type="project" value="UniProtKB-UniRule"/>
</dbReference>
<comment type="cofactor">
    <cofactor evidence="4">
        <name>Mg(2+)</name>
        <dbReference type="ChEBI" id="CHEBI:18420"/>
    </cofactor>
    <text evidence="4">Binds 1 Mg(2+) ion per subunit.</text>
</comment>
<dbReference type="SFLD" id="SFLDG01133">
    <property type="entry name" value="C1.5.4:_Enolase-phosphatase_Li"/>
    <property type="match status" value="1"/>
</dbReference>
<dbReference type="NCBIfam" id="TIGR01691">
    <property type="entry name" value="enolase-ppase"/>
    <property type="match status" value="1"/>
</dbReference>
<dbReference type="SFLD" id="SFLDG01129">
    <property type="entry name" value="C1.5:_HAD__Beta-PGM__Phosphata"/>
    <property type="match status" value="1"/>
</dbReference>
<comment type="pathway">
    <text evidence="4">Amino-acid biosynthesis; L-methionine biosynthesis via salvage pathway; L-methionine from S-methyl-5-thio-alpha-D-ribose 1-phosphate: step 4/6.</text>
</comment>
<dbReference type="GO" id="GO:0043716">
    <property type="term" value="F:2-hydroxy-3-keto-5-methylthiopentenyl-1-phosphate phosphatase activity"/>
    <property type="evidence" value="ECO:0007669"/>
    <property type="project" value="UniProtKB-UniRule"/>
</dbReference>
<accession>A0A411HIH5</accession>
<reference evidence="5 6" key="1">
    <citation type="submission" date="2019-01" db="EMBL/GenBank/DDBJ databases">
        <title>Pseudolysobacter antarctica gen. nov., sp. nov., isolated from Fildes Peninsula, Antarctica.</title>
        <authorList>
            <person name="Wei Z."/>
            <person name="Peng F."/>
        </authorList>
    </citation>
    <scope>NUCLEOTIDE SEQUENCE [LARGE SCALE GENOMIC DNA]</scope>
    <source>
        <strain evidence="5 6">AQ6-296</strain>
    </source>
</reference>
<dbReference type="SUPFAM" id="SSF56784">
    <property type="entry name" value="HAD-like"/>
    <property type="match status" value="1"/>
</dbReference>
<keyword evidence="6" id="KW-1185">Reference proteome</keyword>
<dbReference type="KEGG" id="xbc:ELE36_07390"/>
<dbReference type="InterPro" id="IPR036412">
    <property type="entry name" value="HAD-like_sf"/>
</dbReference>
<comment type="similarity">
    <text evidence="4">Belongs to the HAD-like hydrolase superfamily. MasA/MtnC family.</text>
</comment>
<proteinExistence type="inferred from homology"/>
<comment type="pathway">
    <text evidence="4">Amino-acid biosynthesis; L-methionine biosynthesis via salvage pathway; L-methionine from S-methyl-5-thio-alpha-D-ribose 1-phosphate: step 3/6.</text>
</comment>
<evidence type="ECO:0000256" key="1">
    <source>
        <dbReference type="ARBA" id="ARBA00022605"/>
    </source>
</evidence>
<dbReference type="HAMAP" id="MF_01681">
    <property type="entry name" value="Salvage_MtnC"/>
    <property type="match status" value="1"/>
</dbReference>
<dbReference type="GO" id="GO:0043874">
    <property type="term" value="F:acireductone synthase activity"/>
    <property type="evidence" value="ECO:0007669"/>
    <property type="project" value="UniProtKB-EC"/>
</dbReference>
<dbReference type="PANTHER" id="PTHR20371">
    <property type="entry name" value="ENOLASE-PHOSPHATASE E1"/>
    <property type="match status" value="1"/>
</dbReference>
<comment type="function">
    <text evidence="4">Bifunctional enzyme that catalyzes the enolization of 2,3-diketo-5-methylthiopentyl-1-phosphate (DK-MTP-1-P) into the intermediate 2-hydroxy-3-keto-5-methylthiopentenyl-1-phosphate (HK-MTPenyl-1-P), which is then dephosphorylated to form the acireductone 1,2-dihydroxy-3-keto-5-methylthiopentene (DHK-MTPene).</text>
</comment>
<dbReference type="UniPathway" id="UPA00904">
    <property type="reaction ID" value="UER00876"/>
</dbReference>
<protein>
    <recommendedName>
        <fullName evidence="4">Enolase-phosphatase E1</fullName>
        <ecNumber evidence="4">3.1.3.77</ecNumber>
    </recommendedName>
    <alternativeName>
        <fullName evidence="4">2,3-diketo-5-methylthio-1-phosphopentane phosphatase</fullName>
    </alternativeName>
</protein>
<evidence type="ECO:0000313" key="5">
    <source>
        <dbReference type="EMBL" id="QBB70200.1"/>
    </source>
</evidence>
<dbReference type="InterPro" id="IPR023943">
    <property type="entry name" value="Enolase-ppase_E1"/>
</dbReference>
<dbReference type="Pfam" id="PF00702">
    <property type="entry name" value="Hydrolase"/>
    <property type="match status" value="1"/>
</dbReference>
<keyword evidence="4" id="KW-0460">Magnesium</keyword>
<dbReference type="CDD" id="cd01629">
    <property type="entry name" value="HAD_EP"/>
    <property type="match status" value="1"/>
</dbReference>
<evidence type="ECO:0000313" key="6">
    <source>
        <dbReference type="Proteomes" id="UP000291562"/>
    </source>
</evidence>
<dbReference type="RefSeq" id="WP_129832459.1">
    <property type="nucleotide sequence ID" value="NZ_CP035704.1"/>
</dbReference>